<dbReference type="EMBL" id="JAPZVQ010000011">
    <property type="protein sequence ID" value="MDA1386791.1"/>
    <property type="molecule type" value="Genomic_DNA"/>
</dbReference>
<feature type="chain" id="PRO_5040795114" evidence="7">
    <location>
        <begin position="29"/>
        <end position="369"/>
    </location>
</feature>
<name>A0A9X3SYY2_9ACTN</name>
<evidence type="ECO:0000313" key="11">
    <source>
        <dbReference type="Proteomes" id="UP001145799"/>
    </source>
</evidence>
<keyword evidence="4" id="KW-0572">Peptidoglycan-anchor</keyword>
<dbReference type="InterPro" id="IPR019931">
    <property type="entry name" value="LPXTG_anchor"/>
</dbReference>
<evidence type="ECO:0000259" key="8">
    <source>
        <dbReference type="Pfam" id="PF00746"/>
    </source>
</evidence>
<evidence type="ECO:0000256" key="1">
    <source>
        <dbReference type="ARBA" id="ARBA00022512"/>
    </source>
</evidence>
<feature type="transmembrane region" description="Helical" evidence="6">
    <location>
        <begin position="339"/>
        <end position="360"/>
    </location>
</feature>
<evidence type="ECO:0000256" key="2">
    <source>
        <dbReference type="ARBA" id="ARBA00022525"/>
    </source>
</evidence>
<dbReference type="RefSeq" id="WP_270123272.1">
    <property type="nucleotide sequence ID" value="NZ_BAAAOM010000003.1"/>
</dbReference>
<gene>
    <name evidence="10" type="ORF">J2S69_003937</name>
    <name evidence="9" type="ORF">O2L01_17460</name>
</gene>
<dbReference type="NCBIfam" id="TIGR01167">
    <property type="entry name" value="LPXTG_anchor"/>
    <property type="match status" value="1"/>
</dbReference>
<feature type="domain" description="Gram-positive cocci surface proteins LPxTG" evidence="8">
    <location>
        <begin position="325"/>
        <end position="364"/>
    </location>
</feature>
<reference evidence="9" key="1">
    <citation type="submission" date="2022-12" db="EMBL/GenBank/DDBJ databases">
        <title>Gycomyces niveus sp.nov., a novel actinomycete isolated from soil in Shouguang.</title>
        <authorList>
            <person name="Yang X."/>
        </authorList>
    </citation>
    <scope>NUCLEOTIDE SEQUENCE</scope>
    <source>
        <strain evidence="9">DSM 44724</strain>
    </source>
</reference>
<keyword evidence="3 7" id="KW-0732">Signal</keyword>
<dbReference type="Pfam" id="PF00746">
    <property type="entry name" value="Gram_pos_anchor"/>
    <property type="match status" value="1"/>
</dbReference>
<dbReference type="EMBL" id="JAVDYD010000001">
    <property type="protein sequence ID" value="MDR7340218.1"/>
    <property type="molecule type" value="Genomic_DNA"/>
</dbReference>
<reference evidence="10 12" key="2">
    <citation type="submission" date="2023-07" db="EMBL/GenBank/DDBJ databases">
        <title>Sequencing the genomes of 1000 actinobacteria strains.</title>
        <authorList>
            <person name="Klenk H.-P."/>
        </authorList>
    </citation>
    <scope>NUCLEOTIDE SEQUENCE [LARGE SCALE GENOMIC DNA]</scope>
    <source>
        <strain evidence="10 12">DSM 44724</strain>
    </source>
</reference>
<feature type="signal peptide" evidence="7">
    <location>
        <begin position="1"/>
        <end position="28"/>
    </location>
</feature>
<protein>
    <submittedName>
        <fullName evidence="9">LPXTG cell wall anchor domain-containing protein</fullName>
    </submittedName>
    <submittedName>
        <fullName evidence="10">LPXTG-motif cell wall-anchored protein</fullName>
    </submittedName>
</protein>
<keyword evidence="6" id="KW-0472">Membrane</keyword>
<feature type="region of interest" description="Disordered" evidence="5">
    <location>
        <begin position="316"/>
        <end position="336"/>
    </location>
</feature>
<evidence type="ECO:0000256" key="4">
    <source>
        <dbReference type="ARBA" id="ARBA00023088"/>
    </source>
</evidence>
<feature type="compositionally biased region" description="Polar residues" evidence="5">
    <location>
        <begin position="320"/>
        <end position="336"/>
    </location>
</feature>
<accession>A0A9X3SYY2</accession>
<evidence type="ECO:0000313" key="9">
    <source>
        <dbReference type="EMBL" id="MDA1386791.1"/>
    </source>
</evidence>
<keyword evidence="1" id="KW-0134">Cell wall</keyword>
<organism evidence="9 11">
    <name type="scientific">Glycomyces lechevalierae</name>
    <dbReference type="NCBI Taxonomy" id="256034"/>
    <lineage>
        <taxon>Bacteria</taxon>
        <taxon>Bacillati</taxon>
        <taxon>Actinomycetota</taxon>
        <taxon>Actinomycetes</taxon>
        <taxon>Glycomycetales</taxon>
        <taxon>Glycomycetaceae</taxon>
        <taxon>Glycomyces</taxon>
    </lineage>
</organism>
<evidence type="ECO:0000313" key="12">
    <source>
        <dbReference type="Proteomes" id="UP001183604"/>
    </source>
</evidence>
<dbReference type="Proteomes" id="UP001145799">
    <property type="component" value="Unassembled WGS sequence"/>
</dbReference>
<dbReference type="Proteomes" id="UP001183604">
    <property type="component" value="Unassembled WGS sequence"/>
</dbReference>
<evidence type="ECO:0000256" key="6">
    <source>
        <dbReference type="SAM" id="Phobius"/>
    </source>
</evidence>
<keyword evidence="12" id="KW-1185">Reference proteome</keyword>
<evidence type="ECO:0000256" key="7">
    <source>
        <dbReference type="SAM" id="SignalP"/>
    </source>
</evidence>
<evidence type="ECO:0000256" key="5">
    <source>
        <dbReference type="SAM" id="MobiDB-lite"/>
    </source>
</evidence>
<proteinExistence type="predicted"/>
<evidence type="ECO:0000313" key="10">
    <source>
        <dbReference type="EMBL" id="MDR7340218.1"/>
    </source>
</evidence>
<keyword evidence="6" id="KW-0812">Transmembrane</keyword>
<evidence type="ECO:0000256" key="3">
    <source>
        <dbReference type="ARBA" id="ARBA00022729"/>
    </source>
</evidence>
<keyword evidence="2" id="KW-0964">Secreted</keyword>
<sequence>MNRTLKRVLGLSGSVVLGLAGAVTFASAAQAHHSEYWGTSSCNEDGTWTVTWEATDGDWQGKPADLTAKVKSWEVEGEVSGDLFAEGAALPAIDAADTLKGTQILPADVDTASLELTVEWSNGVIETGGAAIVSQPEGGCSEEPPAEPEPEFSIDSDVDCAGIWVWADNLNPDALAEFTFVSSDGEEESYTPEVEEGFGWYFYVEDADAGLSVDVLVDGELVDTFEWYDNALCSYISVEDTCDGLTFTLTVPQDGEETYFEIWTSLGEDPQTYTLAPGESETVEVSGEGQEDLWVNYYVETPKDAIGGDVYWLPCDEETPSPSDTPSAQPQLPTTGSSMTIMLGSAAALIVAAAAIFLIMRRRRAAQDW</sequence>
<dbReference type="AlphaFoldDB" id="A0A9X3SYY2"/>
<comment type="caution">
    <text evidence="9">The sequence shown here is derived from an EMBL/GenBank/DDBJ whole genome shotgun (WGS) entry which is preliminary data.</text>
</comment>
<keyword evidence="6" id="KW-1133">Transmembrane helix</keyword>